<organism evidence="2 3">
    <name type="scientific">Maioricimonas rarisocia</name>
    <dbReference type="NCBI Taxonomy" id="2528026"/>
    <lineage>
        <taxon>Bacteria</taxon>
        <taxon>Pseudomonadati</taxon>
        <taxon>Planctomycetota</taxon>
        <taxon>Planctomycetia</taxon>
        <taxon>Planctomycetales</taxon>
        <taxon>Planctomycetaceae</taxon>
        <taxon>Maioricimonas</taxon>
    </lineage>
</organism>
<keyword evidence="1" id="KW-1133">Transmembrane helix</keyword>
<protein>
    <submittedName>
        <fullName evidence="2">Uncharacterized protein</fullName>
    </submittedName>
</protein>
<name>A0A517Z5A8_9PLAN</name>
<keyword evidence="1" id="KW-0472">Membrane</keyword>
<keyword evidence="3" id="KW-1185">Reference proteome</keyword>
<evidence type="ECO:0000256" key="1">
    <source>
        <dbReference type="SAM" id="Phobius"/>
    </source>
</evidence>
<accession>A0A517Z5A8</accession>
<dbReference type="EMBL" id="CP036275">
    <property type="protein sequence ID" value="QDU37680.1"/>
    <property type="molecule type" value="Genomic_DNA"/>
</dbReference>
<reference evidence="2 3" key="1">
    <citation type="submission" date="2019-02" db="EMBL/GenBank/DDBJ databases">
        <title>Deep-cultivation of Planctomycetes and their phenomic and genomic characterization uncovers novel biology.</title>
        <authorList>
            <person name="Wiegand S."/>
            <person name="Jogler M."/>
            <person name="Boedeker C."/>
            <person name="Pinto D."/>
            <person name="Vollmers J."/>
            <person name="Rivas-Marin E."/>
            <person name="Kohn T."/>
            <person name="Peeters S.H."/>
            <person name="Heuer A."/>
            <person name="Rast P."/>
            <person name="Oberbeckmann S."/>
            <person name="Bunk B."/>
            <person name="Jeske O."/>
            <person name="Meyerdierks A."/>
            <person name="Storesund J.E."/>
            <person name="Kallscheuer N."/>
            <person name="Luecker S."/>
            <person name="Lage O.M."/>
            <person name="Pohl T."/>
            <person name="Merkel B.J."/>
            <person name="Hornburger P."/>
            <person name="Mueller R.-W."/>
            <person name="Bruemmer F."/>
            <person name="Labrenz M."/>
            <person name="Spormann A.M."/>
            <person name="Op den Camp H."/>
            <person name="Overmann J."/>
            <person name="Amann R."/>
            <person name="Jetten M.S.M."/>
            <person name="Mascher T."/>
            <person name="Medema M.H."/>
            <person name="Devos D.P."/>
            <person name="Kaster A.-K."/>
            <person name="Ovreas L."/>
            <person name="Rohde M."/>
            <person name="Galperin M.Y."/>
            <person name="Jogler C."/>
        </authorList>
    </citation>
    <scope>NUCLEOTIDE SEQUENCE [LARGE SCALE GENOMIC DNA]</scope>
    <source>
        <strain evidence="2 3">Mal4</strain>
    </source>
</reference>
<evidence type="ECO:0000313" key="3">
    <source>
        <dbReference type="Proteomes" id="UP000320496"/>
    </source>
</evidence>
<feature type="transmembrane region" description="Helical" evidence="1">
    <location>
        <begin position="80"/>
        <end position="98"/>
    </location>
</feature>
<dbReference type="RefSeq" id="WP_145368685.1">
    <property type="nucleotide sequence ID" value="NZ_CP036275.1"/>
</dbReference>
<sequence>MNAAEHRLRTSIAEELGKEPLLYYQERKLLKEDRLEEFIELVLRRKRLRYRLIGMLAVGFVFLVLLTSIIQGGAADPDNSAAMANWLVAAFVVGLGTLPDLRSVHRLELLQSLLTKLEAESSPAGQAA</sequence>
<gene>
    <name evidence="2" type="ORF">Mal4_19960</name>
</gene>
<proteinExistence type="predicted"/>
<evidence type="ECO:0000313" key="2">
    <source>
        <dbReference type="EMBL" id="QDU37680.1"/>
    </source>
</evidence>
<dbReference type="AlphaFoldDB" id="A0A517Z5A8"/>
<keyword evidence="1" id="KW-0812">Transmembrane</keyword>
<dbReference type="KEGG" id="mri:Mal4_19960"/>
<feature type="transmembrane region" description="Helical" evidence="1">
    <location>
        <begin position="52"/>
        <end position="74"/>
    </location>
</feature>
<dbReference type="Proteomes" id="UP000320496">
    <property type="component" value="Chromosome"/>
</dbReference>